<gene>
    <name evidence="1" type="ORF">Lalb_Chr05g0220201</name>
</gene>
<name>A0A6A4QID8_LUPAL</name>
<evidence type="ECO:0000313" key="2">
    <source>
        <dbReference type="Proteomes" id="UP000447434"/>
    </source>
</evidence>
<keyword evidence="2" id="KW-1185">Reference proteome</keyword>
<dbReference type="AlphaFoldDB" id="A0A6A4QID8"/>
<protein>
    <submittedName>
        <fullName evidence="1">Uncharacterized protein</fullName>
    </submittedName>
</protein>
<reference evidence="2" key="1">
    <citation type="journal article" date="2020" name="Nat. Commun.">
        <title>Genome sequence of the cluster root forming white lupin.</title>
        <authorList>
            <person name="Hufnagel B."/>
            <person name="Marques A."/>
            <person name="Soriano A."/>
            <person name="Marques L."/>
            <person name="Divol F."/>
            <person name="Doumas P."/>
            <person name="Sallet E."/>
            <person name="Mancinotti D."/>
            <person name="Carrere S."/>
            <person name="Marande W."/>
            <person name="Arribat S."/>
            <person name="Keller J."/>
            <person name="Huneau C."/>
            <person name="Blein T."/>
            <person name="Aime D."/>
            <person name="Laguerre M."/>
            <person name="Taylor J."/>
            <person name="Schubert V."/>
            <person name="Nelson M."/>
            <person name="Geu-Flores F."/>
            <person name="Crespi M."/>
            <person name="Gallardo-Guerrero K."/>
            <person name="Delaux P.-M."/>
            <person name="Salse J."/>
            <person name="Berges H."/>
            <person name="Guyot R."/>
            <person name="Gouzy J."/>
            <person name="Peret B."/>
        </authorList>
    </citation>
    <scope>NUCLEOTIDE SEQUENCE [LARGE SCALE GENOMIC DNA]</scope>
    <source>
        <strain evidence="2">cv. Amiga</strain>
    </source>
</reference>
<dbReference type="EMBL" id="WOCE01000005">
    <property type="protein sequence ID" value="KAE9613700.1"/>
    <property type="molecule type" value="Genomic_DNA"/>
</dbReference>
<evidence type="ECO:0000313" key="1">
    <source>
        <dbReference type="EMBL" id="KAE9613700.1"/>
    </source>
</evidence>
<comment type="caution">
    <text evidence="1">The sequence shown here is derived from an EMBL/GenBank/DDBJ whole genome shotgun (WGS) entry which is preliminary data.</text>
</comment>
<proteinExistence type="predicted"/>
<dbReference type="Proteomes" id="UP000447434">
    <property type="component" value="Chromosome 5"/>
</dbReference>
<sequence length="52" mass="5852">MNTLSPIVALPTFLKIHHHSSASLLCAQTTLLQRPTQLSIQEKSVDRHEFDP</sequence>
<accession>A0A6A4QID8</accession>
<organism evidence="1 2">
    <name type="scientific">Lupinus albus</name>
    <name type="common">White lupine</name>
    <name type="synonym">Lupinus termis</name>
    <dbReference type="NCBI Taxonomy" id="3870"/>
    <lineage>
        <taxon>Eukaryota</taxon>
        <taxon>Viridiplantae</taxon>
        <taxon>Streptophyta</taxon>
        <taxon>Embryophyta</taxon>
        <taxon>Tracheophyta</taxon>
        <taxon>Spermatophyta</taxon>
        <taxon>Magnoliopsida</taxon>
        <taxon>eudicotyledons</taxon>
        <taxon>Gunneridae</taxon>
        <taxon>Pentapetalae</taxon>
        <taxon>rosids</taxon>
        <taxon>fabids</taxon>
        <taxon>Fabales</taxon>
        <taxon>Fabaceae</taxon>
        <taxon>Papilionoideae</taxon>
        <taxon>50 kb inversion clade</taxon>
        <taxon>genistoids sensu lato</taxon>
        <taxon>core genistoids</taxon>
        <taxon>Genisteae</taxon>
        <taxon>Lupinus</taxon>
    </lineage>
</organism>